<comment type="caution">
    <text evidence="2">The sequence shown here is derived from an EMBL/GenBank/DDBJ whole genome shotgun (WGS) entry which is preliminary data.</text>
</comment>
<evidence type="ECO:0000256" key="1">
    <source>
        <dbReference type="SAM" id="Coils"/>
    </source>
</evidence>
<organism evidence="2 3">
    <name type="scientific">Stentor coeruleus</name>
    <dbReference type="NCBI Taxonomy" id="5963"/>
    <lineage>
        <taxon>Eukaryota</taxon>
        <taxon>Sar</taxon>
        <taxon>Alveolata</taxon>
        <taxon>Ciliophora</taxon>
        <taxon>Postciliodesmatophora</taxon>
        <taxon>Heterotrichea</taxon>
        <taxon>Heterotrichida</taxon>
        <taxon>Stentoridae</taxon>
        <taxon>Stentor</taxon>
    </lineage>
</organism>
<dbReference type="AlphaFoldDB" id="A0A1R2BHL8"/>
<dbReference type="PANTHER" id="PTHR37028:SF4">
    <property type="entry name" value="ALMS MOTIF DOMAIN-CONTAINING PROTEIN"/>
    <property type="match status" value="1"/>
</dbReference>
<evidence type="ECO:0000313" key="3">
    <source>
        <dbReference type="Proteomes" id="UP000187209"/>
    </source>
</evidence>
<dbReference type="Proteomes" id="UP000187209">
    <property type="component" value="Unassembled WGS sequence"/>
</dbReference>
<dbReference type="PANTHER" id="PTHR37028">
    <property type="entry name" value="UNNAMED PRODUCT-RELATED"/>
    <property type="match status" value="1"/>
</dbReference>
<dbReference type="EMBL" id="MPUH01000641">
    <property type="protein sequence ID" value="OMJ76262.1"/>
    <property type="molecule type" value="Genomic_DNA"/>
</dbReference>
<keyword evidence="1" id="KW-0175">Coiled coil</keyword>
<keyword evidence="3" id="KW-1185">Reference proteome</keyword>
<name>A0A1R2BHL8_9CILI</name>
<proteinExistence type="predicted"/>
<evidence type="ECO:0000313" key="2">
    <source>
        <dbReference type="EMBL" id="OMJ76262.1"/>
    </source>
</evidence>
<gene>
    <name evidence="2" type="ORF">SteCoe_24396</name>
</gene>
<protein>
    <submittedName>
        <fullName evidence="2">Uncharacterized protein</fullName>
    </submittedName>
</protein>
<reference evidence="2 3" key="1">
    <citation type="submission" date="2016-11" db="EMBL/GenBank/DDBJ databases">
        <title>The macronuclear genome of Stentor coeruleus: a giant cell with tiny introns.</title>
        <authorList>
            <person name="Slabodnick M."/>
            <person name="Ruby J.G."/>
            <person name="Reiff S.B."/>
            <person name="Swart E.C."/>
            <person name="Gosai S."/>
            <person name="Prabakaran S."/>
            <person name="Witkowska E."/>
            <person name="Larue G.E."/>
            <person name="Fisher S."/>
            <person name="Freeman R.M."/>
            <person name="Gunawardena J."/>
            <person name="Chu W."/>
            <person name="Stover N.A."/>
            <person name="Gregory B.D."/>
            <person name="Nowacki M."/>
            <person name="Derisi J."/>
            <person name="Roy S.W."/>
            <person name="Marshall W.F."/>
            <person name="Sood P."/>
        </authorList>
    </citation>
    <scope>NUCLEOTIDE SEQUENCE [LARGE SCALE GENOMIC DNA]</scope>
    <source>
        <strain evidence="2">WM001</strain>
    </source>
</reference>
<accession>A0A1R2BHL8</accession>
<feature type="coiled-coil region" evidence="1">
    <location>
        <begin position="75"/>
        <end position="133"/>
    </location>
</feature>
<sequence>MATVDNILGDIDKRLKDPNSLTPSMSFCGEEMKNYADLFKVQKPGNQQVQTQQVSLYVLKESNIQVGVPSYKIKVVDSTKERKKLEERLKSYKQTQKKSARPLGQSNHLYKQAAMLNRKRENLRIQQQKAEKNQLCSPKILQKSREMLKTRSGKIEDRLLATWKSQKEASEQYLRESSSQSRIPTISPYATQMQSDKPVVDRLMLYSKIYHEKKKRAQEAPPECSFAPKINSYSNSISRTDLYSPKITPVAECQYSFKPELNQNSLKIAEKLGPFGCRASSRSSSCSKSVANESYSFHPQINKNYSISSIRSGSPRWKQLYDMNLDRRERLEMLRKAFADNERDFECTFHPKTCRPPNGLSISGTVQRLNNWETRRQASINAKKDSMTDKDLDECTFKPFLYGNIAGQTTLTDFYAELDKKKKKSYAEIHRGKTTPDKIEWKCDKVAPLFISDINSNEYDEAIKELHDMLHIGLK</sequence>
<dbReference type="OrthoDB" id="322046at2759"/>